<dbReference type="SMART" id="SM00642">
    <property type="entry name" value="Aamy"/>
    <property type="match status" value="1"/>
</dbReference>
<proteinExistence type="inferred from homology"/>
<sequence>PARPWGFPRAERSWSWIAGGIPTLPARGQFDRPPPMLLNHDLMSRPGPRSFNMQLGACGTSRAYRTPISSATHRQNIQPRVRFAERTLASRTASRGKGHPRVGAGKATPVTSKPAKKTATPKPLELEPGSASPLGASPAEGGVNFALAAPHATAVTLCLYNADNSPLQELKLHNTGDVWHGLVHGLPLSGILYGFRVSGAEGPDSPYRWDDTRVLLDPYARLVAGRARFGQRDEREGFQERLGSLFRGTFDFEAEPFDWGPGEETGRPDIATKDLVIYELPLRCFTASPTSGLPEGERGGFLGLKDKIPHLKELGINAVELLPLFEYDELEFQRSPNPRDHMVNVWGYSHLSFFAPMSRFAADGGGPLAADRELKETVKALHAAGIQVIVDVVYNHTAEGGDDDPYLLSWRGINAGVYYQQDPASHAILNFSGCGNTVAANHPVVQDQILTSLRWWVEEYHVDGFRFDLAPCLCRGQDGEPLATPPAIEAMSKDPMLSKVKLIAEPWDLGLYMVGSFPNWDSWKEWNGQYRDDVRRFIKGDAGFKQKFATRLAGSSDLYNYNKRKASDSINFVIAHDGFTLADSVAYNEKHNDANGEFNRDGTNDNFSWNCGVEGETSDPGVLALRARQMRNLHLALMLSQGTPMILAGDEYAQTRHGNNNYYGHDTELTHYDWEKLEEAKQSGWFRFYAGLIHFRTGHPLLGRDEFLGPEDVTWHESSWEDPESRFLAFTLHDRGQGGGDIYAAFNAHGFSVDVDLPLPPPGQRWARVVDTNLPSPRDFTPGGNKGVDPRYNIQCFSSIMLLAVPVE</sequence>
<dbReference type="InterPro" id="IPR017853">
    <property type="entry name" value="GH"/>
</dbReference>
<reference evidence="11" key="1">
    <citation type="submission" date="2015-08" db="EMBL/GenBank/DDBJ databases">
        <authorList>
            <person name="Babu N.S."/>
            <person name="Beckwith C.J."/>
            <person name="Beseler K.G."/>
            <person name="Brison A."/>
            <person name="Carone J.V."/>
            <person name="Caskin T.P."/>
            <person name="Diamond M."/>
            <person name="Durham M.E."/>
            <person name="Foxe J.M."/>
            <person name="Go M."/>
            <person name="Henderson B.A."/>
            <person name="Jones I.B."/>
            <person name="McGettigan J.A."/>
            <person name="Micheletti S.J."/>
            <person name="Nasrallah M.E."/>
            <person name="Ortiz D."/>
            <person name="Piller C.R."/>
            <person name="Privatt S.R."/>
            <person name="Schneider S.L."/>
            <person name="Sharp S."/>
            <person name="Smith T.C."/>
            <person name="Stanton J.D."/>
            <person name="Ullery H.E."/>
            <person name="Wilson R.J."/>
            <person name="Serrano M.G."/>
            <person name="Buck G."/>
            <person name="Lee V."/>
            <person name="Wang Y."/>
            <person name="Carvalho R."/>
            <person name="Voegtly L."/>
            <person name="Shi R."/>
            <person name="Duckworth R."/>
            <person name="Johnson A."/>
            <person name="Loviza R."/>
            <person name="Walstead R."/>
            <person name="Shah Z."/>
            <person name="Kiflezghi M."/>
            <person name="Wade K."/>
            <person name="Ball S.L."/>
            <person name="Bradley K.W."/>
            <person name="Asai D.J."/>
            <person name="Bowman C.A."/>
            <person name="Russell D.A."/>
            <person name="Pope W.H."/>
            <person name="Jacobs-Sera D."/>
            <person name="Hendrix R.W."/>
            <person name="Hatfull G.F."/>
        </authorList>
    </citation>
    <scope>NUCLEOTIDE SEQUENCE</scope>
</reference>
<dbReference type="Gene3D" id="3.20.20.80">
    <property type="entry name" value="Glycosidases"/>
    <property type="match status" value="1"/>
</dbReference>
<evidence type="ECO:0000256" key="8">
    <source>
        <dbReference type="ARBA" id="ARBA00066531"/>
    </source>
</evidence>
<evidence type="ECO:0000256" key="4">
    <source>
        <dbReference type="ARBA" id="ARBA00022640"/>
    </source>
</evidence>
<dbReference type="InterPro" id="IPR013780">
    <property type="entry name" value="Glyco_hydro_b"/>
</dbReference>
<evidence type="ECO:0000259" key="10">
    <source>
        <dbReference type="SMART" id="SM00642"/>
    </source>
</evidence>
<keyword evidence="6" id="KW-0809">Transit peptide</keyword>
<evidence type="ECO:0000256" key="7">
    <source>
        <dbReference type="ARBA" id="ARBA00051664"/>
    </source>
</evidence>
<feature type="region of interest" description="Disordered" evidence="9">
    <location>
        <begin position="89"/>
        <end position="133"/>
    </location>
</feature>
<dbReference type="AlphaFoldDB" id="A0A1D2ACX6"/>
<dbReference type="Pfam" id="PF02922">
    <property type="entry name" value="CBM_48"/>
    <property type="match status" value="1"/>
</dbReference>
<keyword evidence="5" id="KW-0378">Hydrolase</keyword>
<gene>
    <name evidence="11" type="ORF">g.74595</name>
</gene>
<dbReference type="InterPro" id="IPR014756">
    <property type="entry name" value="Ig_E-set"/>
</dbReference>
<dbReference type="EMBL" id="GDKF01001819">
    <property type="protein sequence ID" value="JAT76803.1"/>
    <property type="molecule type" value="Transcribed_RNA"/>
</dbReference>
<evidence type="ECO:0000256" key="9">
    <source>
        <dbReference type="SAM" id="MobiDB-lite"/>
    </source>
</evidence>
<feature type="non-terminal residue" evidence="11">
    <location>
        <position position="1"/>
    </location>
</feature>
<dbReference type="SUPFAM" id="SSF81296">
    <property type="entry name" value="E set domains"/>
    <property type="match status" value="1"/>
</dbReference>
<evidence type="ECO:0000256" key="2">
    <source>
        <dbReference type="ARBA" id="ARBA00008061"/>
    </source>
</evidence>
<dbReference type="GO" id="GO:0005975">
    <property type="term" value="P:carbohydrate metabolic process"/>
    <property type="evidence" value="ECO:0007669"/>
    <property type="project" value="InterPro"/>
</dbReference>
<comment type="catalytic activity">
    <reaction evidence="7">
        <text>Hydrolysis of (1-&gt;6)-alpha-D-glucosidic branch linkages in glycogen, amylopectin and their beta-limit dextrins.</text>
        <dbReference type="EC" id="3.2.1.68"/>
    </reaction>
</comment>
<accession>A0A1D2ACX6</accession>
<dbReference type="GO" id="GO:0009507">
    <property type="term" value="C:chloroplast"/>
    <property type="evidence" value="ECO:0007669"/>
    <property type="project" value="UniProtKB-SubCell"/>
</dbReference>
<dbReference type="EC" id="3.2.1.68" evidence="8"/>
<dbReference type="InterPro" id="IPR044505">
    <property type="entry name" value="GlgX_Isoamylase_N_E_set"/>
</dbReference>
<comment type="subcellular location">
    <subcellularLocation>
        <location evidence="1">Plastid</location>
        <location evidence="1">Chloroplast</location>
    </subcellularLocation>
</comment>
<evidence type="ECO:0000313" key="11">
    <source>
        <dbReference type="EMBL" id="JAT76803.1"/>
    </source>
</evidence>
<dbReference type="CDD" id="cd02856">
    <property type="entry name" value="E_set_GDE_Isoamylase_N"/>
    <property type="match status" value="1"/>
</dbReference>
<keyword evidence="3" id="KW-0150">Chloroplast</keyword>
<dbReference type="Pfam" id="PF00128">
    <property type="entry name" value="Alpha-amylase"/>
    <property type="match status" value="1"/>
</dbReference>
<evidence type="ECO:0000256" key="3">
    <source>
        <dbReference type="ARBA" id="ARBA00022528"/>
    </source>
</evidence>
<feature type="domain" description="Glycosyl hydrolase family 13 catalytic" evidence="10">
    <location>
        <begin position="279"/>
        <end position="696"/>
    </location>
</feature>
<dbReference type="SUPFAM" id="SSF51011">
    <property type="entry name" value="Glycosyl hydrolase domain"/>
    <property type="match status" value="1"/>
</dbReference>
<keyword evidence="4" id="KW-0934">Plastid</keyword>
<evidence type="ECO:0000256" key="5">
    <source>
        <dbReference type="ARBA" id="ARBA00022801"/>
    </source>
</evidence>
<protein>
    <recommendedName>
        <fullName evidence="8">isoamylase</fullName>
        <ecNumber evidence="8">3.2.1.68</ecNumber>
    </recommendedName>
</protein>
<dbReference type="SUPFAM" id="SSF51445">
    <property type="entry name" value="(Trans)glycosidases"/>
    <property type="match status" value="1"/>
</dbReference>
<comment type="similarity">
    <text evidence="2">Belongs to the glycosyl hydrolase 13 family.</text>
</comment>
<dbReference type="InterPro" id="IPR004193">
    <property type="entry name" value="Glyco_hydro_13_N"/>
</dbReference>
<evidence type="ECO:0000256" key="1">
    <source>
        <dbReference type="ARBA" id="ARBA00004229"/>
    </source>
</evidence>
<dbReference type="InterPro" id="IPR006047">
    <property type="entry name" value="GH13_cat_dom"/>
</dbReference>
<dbReference type="InterPro" id="IPR048650">
    <property type="entry name" value="ISOA1-3-like_C"/>
</dbReference>
<feature type="compositionally biased region" description="Low complexity" evidence="9">
    <location>
        <begin position="106"/>
        <end position="123"/>
    </location>
</feature>
<dbReference type="PANTHER" id="PTHR43002">
    <property type="entry name" value="GLYCOGEN DEBRANCHING ENZYME"/>
    <property type="match status" value="1"/>
</dbReference>
<dbReference type="FunFam" id="3.20.20.80:FF:000054">
    <property type="entry name" value="Glycogen debranching enzyme"/>
    <property type="match status" value="1"/>
</dbReference>
<dbReference type="GO" id="GO:0019156">
    <property type="term" value="F:isoamylase activity"/>
    <property type="evidence" value="ECO:0007669"/>
    <property type="project" value="UniProtKB-EC"/>
</dbReference>
<dbReference type="Pfam" id="PF21156">
    <property type="entry name" value="ISOA1-3_C"/>
    <property type="match status" value="1"/>
</dbReference>
<evidence type="ECO:0000256" key="6">
    <source>
        <dbReference type="ARBA" id="ARBA00022946"/>
    </source>
</evidence>
<dbReference type="CDD" id="cd11326">
    <property type="entry name" value="AmyAc_Glg_debranch"/>
    <property type="match status" value="1"/>
</dbReference>
<name>A0A1D2ACX6_AUXPR</name>
<dbReference type="Gene3D" id="2.60.40.1180">
    <property type="entry name" value="Golgi alpha-mannosidase II"/>
    <property type="match status" value="1"/>
</dbReference>
<dbReference type="Gene3D" id="2.60.40.10">
    <property type="entry name" value="Immunoglobulins"/>
    <property type="match status" value="1"/>
</dbReference>
<organism evidence="11">
    <name type="scientific">Auxenochlorella protothecoides</name>
    <name type="common">Green microalga</name>
    <name type="synonym">Chlorella protothecoides</name>
    <dbReference type="NCBI Taxonomy" id="3075"/>
    <lineage>
        <taxon>Eukaryota</taxon>
        <taxon>Viridiplantae</taxon>
        <taxon>Chlorophyta</taxon>
        <taxon>core chlorophytes</taxon>
        <taxon>Trebouxiophyceae</taxon>
        <taxon>Chlorellales</taxon>
        <taxon>Chlorellaceae</taxon>
        <taxon>Auxenochlorella</taxon>
    </lineage>
</organism>
<dbReference type="InterPro" id="IPR013783">
    <property type="entry name" value="Ig-like_fold"/>
</dbReference>